<proteinExistence type="predicted"/>
<protein>
    <submittedName>
        <fullName evidence="1">Uncharacterized protein</fullName>
    </submittedName>
</protein>
<dbReference type="Proteomes" id="UP000297982">
    <property type="component" value="Unassembled WGS sequence"/>
</dbReference>
<sequence>MIETPFGPLRGPLRVYEGYIREIIGEYGLDGKVEEFQQVGREAVYRADEVIDSDIQPAQRNVKMYRHIRSSIRSAIG</sequence>
<comment type="caution">
    <text evidence="1">The sequence shown here is derived from an EMBL/GenBank/DDBJ whole genome shotgun (WGS) entry which is preliminary data.</text>
</comment>
<name>A0A4Z0GVD5_9BACI</name>
<evidence type="ECO:0000313" key="1">
    <source>
        <dbReference type="EMBL" id="TGB01683.1"/>
    </source>
</evidence>
<dbReference type="AlphaFoldDB" id="A0A4Z0GVD5"/>
<gene>
    <name evidence="1" type="ORF">E4663_16135</name>
</gene>
<reference evidence="1 2" key="1">
    <citation type="journal article" date="2003" name="Int. J. Syst. Evol. Microbiol.">
        <title>Halobacillus salinus sp. nov., isolated from a salt lake on the coast of the East Sea in Korea.</title>
        <authorList>
            <person name="Yoon J.H."/>
            <person name="Kang K.H."/>
            <person name="Park Y.H."/>
        </authorList>
    </citation>
    <scope>NUCLEOTIDE SEQUENCE [LARGE SCALE GENOMIC DNA]</scope>
    <source>
        <strain evidence="1 2">HSL-3</strain>
    </source>
</reference>
<organism evidence="1 2">
    <name type="scientific">Halobacillus salinus</name>
    <dbReference type="NCBI Taxonomy" id="192814"/>
    <lineage>
        <taxon>Bacteria</taxon>
        <taxon>Bacillati</taxon>
        <taxon>Bacillota</taxon>
        <taxon>Bacilli</taxon>
        <taxon>Bacillales</taxon>
        <taxon>Bacillaceae</taxon>
        <taxon>Halobacillus</taxon>
    </lineage>
</organism>
<keyword evidence="2" id="KW-1185">Reference proteome</keyword>
<dbReference type="EMBL" id="SRJC01000005">
    <property type="protein sequence ID" value="TGB01683.1"/>
    <property type="molecule type" value="Genomic_DNA"/>
</dbReference>
<dbReference type="RefSeq" id="WP_135328369.1">
    <property type="nucleotide sequence ID" value="NZ_SRJC01000005.1"/>
</dbReference>
<evidence type="ECO:0000313" key="2">
    <source>
        <dbReference type="Proteomes" id="UP000297982"/>
    </source>
</evidence>
<accession>A0A4Z0GVD5</accession>